<proteinExistence type="predicted"/>
<protein>
    <submittedName>
        <fullName evidence="1">Uncharacterized protein</fullName>
    </submittedName>
</protein>
<dbReference type="RefSeq" id="WP_296950251.1">
    <property type="nucleotide sequence ID" value="NZ_LT599021.1"/>
</dbReference>
<organism evidence="1">
    <name type="scientific">uncultured Dysgonomonas sp</name>
    <dbReference type="NCBI Taxonomy" id="206096"/>
    <lineage>
        <taxon>Bacteria</taxon>
        <taxon>Pseudomonadati</taxon>
        <taxon>Bacteroidota</taxon>
        <taxon>Bacteroidia</taxon>
        <taxon>Bacteroidales</taxon>
        <taxon>Dysgonomonadaceae</taxon>
        <taxon>Dysgonomonas</taxon>
        <taxon>environmental samples</taxon>
    </lineage>
</organism>
<accession>A0A212JWT6</accession>
<sequence>MELELYQIKNMCMDMSQLGAAHFAKLVTPAKDSISQREAYRIFGEARVKRWVSQDLLNPIRSGNTTRSKIIYSLAELITVEKAIKMHAVLNAK</sequence>
<gene>
    <name evidence="1" type="ORF">KL86DYS2_12518</name>
</gene>
<name>A0A212JWT6_9BACT</name>
<reference evidence="1" key="1">
    <citation type="submission" date="2016-04" db="EMBL/GenBank/DDBJ databases">
        <authorList>
            <person name="Evans L.H."/>
            <person name="Alamgir A."/>
            <person name="Owens N."/>
            <person name="Weber N.D."/>
            <person name="Virtaneva K."/>
            <person name="Barbian K."/>
            <person name="Babar A."/>
            <person name="Rosenke K."/>
        </authorList>
    </citation>
    <scope>NUCLEOTIDE SEQUENCE</scope>
    <source>
        <strain evidence="1">86-2</strain>
    </source>
</reference>
<evidence type="ECO:0000313" key="1">
    <source>
        <dbReference type="EMBL" id="SBW03899.1"/>
    </source>
</evidence>
<dbReference type="EMBL" id="FLUL01000001">
    <property type="protein sequence ID" value="SBW03899.1"/>
    <property type="molecule type" value="Genomic_DNA"/>
</dbReference>
<dbReference type="AlphaFoldDB" id="A0A212JWT6"/>